<sequence length="210" mass="23897">MQRPPFYGMPYINPPMGYHPIGKMTNSQDPKAKAARVFVGNLNTGMVKEQELISIFSKYGVIAAVSLMRGYGFIQYTNEYHARKAVNAEHGHVLGFQPIDLRVANDPNPTRPKGYKRVTQQFGFQPYVDPKVLPIYPGSGRQPYQQMQNKNMTDQTHHEPISGDEPVSWICAFCQGESPSAWELMKHATVSHQTQIYLTNQEYQQTTMEQ</sequence>
<accession>A0A2G8K6C9</accession>
<dbReference type="InterPro" id="IPR000504">
    <property type="entry name" value="RRM_dom"/>
</dbReference>
<comment type="caution">
    <text evidence="4">The sequence shown here is derived from an EMBL/GenBank/DDBJ whole genome shotgun (WGS) entry which is preliminary data.</text>
</comment>
<reference evidence="4 5" key="1">
    <citation type="journal article" date="2017" name="PLoS Biol.">
        <title>The sea cucumber genome provides insights into morphological evolution and visceral regeneration.</title>
        <authorList>
            <person name="Zhang X."/>
            <person name="Sun L."/>
            <person name="Yuan J."/>
            <person name="Sun Y."/>
            <person name="Gao Y."/>
            <person name="Zhang L."/>
            <person name="Li S."/>
            <person name="Dai H."/>
            <person name="Hamel J.F."/>
            <person name="Liu C."/>
            <person name="Yu Y."/>
            <person name="Liu S."/>
            <person name="Lin W."/>
            <person name="Guo K."/>
            <person name="Jin S."/>
            <person name="Xu P."/>
            <person name="Storey K.B."/>
            <person name="Huan P."/>
            <person name="Zhang T."/>
            <person name="Zhou Y."/>
            <person name="Zhang J."/>
            <person name="Lin C."/>
            <person name="Li X."/>
            <person name="Xing L."/>
            <person name="Huo D."/>
            <person name="Sun M."/>
            <person name="Wang L."/>
            <person name="Mercier A."/>
            <person name="Li F."/>
            <person name="Yang H."/>
            <person name="Xiang J."/>
        </authorList>
    </citation>
    <scope>NUCLEOTIDE SEQUENCE [LARGE SCALE GENOMIC DNA]</scope>
    <source>
        <strain evidence="4">Shaxun</strain>
        <tissue evidence="4">Muscle</tissue>
    </source>
</reference>
<dbReference type="Gene3D" id="3.30.70.330">
    <property type="match status" value="1"/>
</dbReference>
<evidence type="ECO:0000313" key="5">
    <source>
        <dbReference type="Proteomes" id="UP000230750"/>
    </source>
</evidence>
<protein>
    <submittedName>
        <fullName evidence="4">Putative heterogeneous nuclear ribonucleoprotein C</fullName>
    </submittedName>
</protein>
<dbReference type="SUPFAM" id="SSF54928">
    <property type="entry name" value="RNA-binding domain, RBD"/>
    <property type="match status" value="1"/>
</dbReference>
<keyword evidence="4" id="KW-0687">Ribonucleoprotein</keyword>
<dbReference type="AlphaFoldDB" id="A0A2G8K6C9"/>
<gene>
    <name evidence="4" type="ORF">BSL78_19582</name>
</gene>
<dbReference type="InterPro" id="IPR051186">
    <property type="entry name" value="RRM_HNRPC/RALY_subfam"/>
</dbReference>
<dbReference type="EMBL" id="MRZV01000841">
    <property type="protein sequence ID" value="PIK43561.1"/>
    <property type="molecule type" value="Genomic_DNA"/>
</dbReference>
<dbReference type="PANTHER" id="PTHR13968:SF26">
    <property type="entry name" value="RRM DOMAIN-CONTAINING PROTEIN"/>
    <property type="match status" value="1"/>
</dbReference>
<dbReference type="Proteomes" id="UP000230750">
    <property type="component" value="Unassembled WGS sequence"/>
</dbReference>
<dbReference type="OrthoDB" id="6730379at2759"/>
<dbReference type="GO" id="GO:0005634">
    <property type="term" value="C:nucleus"/>
    <property type="evidence" value="ECO:0007669"/>
    <property type="project" value="TreeGrafter"/>
</dbReference>
<keyword evidence="5" id="KW-1185">Reference proteome</keyword>
<dbReference type="STRING" id="307972.A0A2G8K6C9"/>
<dbReference type="PROSITE" id="PS50102">
    <property type="entry name" value="RRM"/>
    <property type="match status" value="1"/>
</dbReference>
<dbReference type="InterPro" id="IPR012677">
    <property type="entry name" value="Nucleotide-bd_a/b_plait_sf"/>
</dbReference>
<dbReference type="InterPro" id="IPR035979">
    <property type="entry name" value="RBD_domain_sf"/>
</dbReference>
<evidence type="ECO:0000256" key="2">
    <source>
        <dbReference type="PROSITE-ProRule" id="PRU00176"/>
    </source>
</evidence>
<proteinExistence type="predicted"/>
<name>A0A2G8K6C9_STIJA</name>
<dbReference type="SMART" id="SM00360">
    <property type="entry name" value="RRM"/>
    <property type="match status" value="1"/>
</dbReference>
<evidence type="ECO:0000256" key="1">
    <source>
        <dbReference type="ARBA" id="ARBA00022884"/>
    </source>
</evidence>
<evidence type="ECO:0000259" key="3">
    <source>
        <dbReference type="PROSITE" id="PS50102"/>
    </source>
</evidence>
<keyword evidence="1 2" id="KW-0694">RNA-binding</keyword>
<dbReference type="GO" id="GO:1990904">
    <property type="term" value="C:ribonucleoprotein complex"/>
    <property type="evidence" value="ECO:0007669"/>
    <property type="project" value="UniProtKB-KW"/>
</dbReference>
<organism evidence="4 5">
    <name type="scientific">Stichopus japonicus</name>
    <name type="common">Sea cucumber</name>
    <dbReference type="NCBI Taxonomy" id="307972"/>
    <lineage>
        <taxon>Eukaryota</taxon>
        <taxon>Metazoa</taxon>
        <taxon>Echinodermata</taxon>
        <taxon>Eleutherozoa</taxon>
        <taxon>Echinozoa</taxon>
        <taxon>Holothuroidea</taxon>
        <taxon>Aspidochirotacea</taxon>
        <taxon>Aspidochirotida</taxon>
        <taxon>Stichopodidae</taxon>
        <taxon>Apostichopus</taxon>
    </lineage>
</organism>
<evidence type="ECO:0000313" key="4">
    <source>
        <dbReference type="EMBL" id="PIK43561.1"/>
    </source>
</evidence>
<dbReference type="GO" id="GO:0003723">
    <property type="term" value="F:RNA binding"/>
    <property type="evidence" value="ECO:0007669"/>
    <property type="project" value="UniProtKB-UniRule"/>
</dbReference>
<dbReference type="Pfam" id="PF00076">
    <property type="entry name" value="RRM_1"/>
    <property type="match status" value="1"/>
</dbReference>
<dbReference type="PANTHER" id="PTHR13968">
    <property type="entry name" value="HETEROGENEOUS NUCLEAR RIBONUCLEOPROTEIN"/>
    <property type="match status" value="1"/>
</dbReference>
<feature type="domain" description="RRM" evidence="3">
    <location>
        <begin position="35"/>
        <end position="106"/>
    </location>
</feature>